<protein>
    <submittedName>
        <fullName evidence="1">Uncharacterized protein</fullName>
    </submittedName>
</protein>
<dbReference type="EMBL" id="KQ418021">
    <property type="protein sequence ID" value="KOF89237.1"/>
    <property type="molecule type" value="Genomic_DNA"/>
</dbReference>
<dbReference type="AlphaFoldDB" id="A0A0L8HJ40"/>
<proteinExistence type="predicted"/>
<gene>
    <name evidence="1" type="ORF">OCBIM_22013418mg</name>
</gene>
<accession>A0A0L8HJ40</accession>
<reference evidence="1" key="1">
    <citation type="submission" date="2015-07" db="EMBL/GenBank/DDBJ databases">
        <title>MeaNS - Measles Nucleotide Surveillance Program.</title>
        <authorList>
            <person name="Tran T."/>
            <person name="Druce J."/>
        </authorList>
    </citation>
    <scope>NUCLEOTIDE SEQUENCE</scope>
    <source>
        <strain evidence="1">UCB-OBI-ISO-001</strain>
        <tissue evidence="1">Gonad</tissue>
    </source>
</reference>
<evidence type="ECO:0000313" key="1">
    <source>
        <dbReference type="EMBL" id="KOF89237.1"/>
    </source>
</evidence>
<name>A0A0L8HJ40_OCTBM</name>
<organism evidence="1">
    <name type="scientific">Octopus bimaculoides</name>
    <name type="common">California two-spotted octopus</name>
    <dbReference type="NCBI Taxonomy" id="37653"/>
    <lineage>
        <taxon>Eukaryota</taxon>
        <taxon>Metazoa</taxon>
        <taxon>Spiralia</taxon>
        <taxon>Lophotrochozoa</taxon>
        <taxon>Mollusca</taxon>
        <taxon>Cephalopoda</taxon>
        <taxon>Coleoidea</taxon>
        <taxon>Octopodiformes</taxon>
        <taxon>Octopoda</taxon>
        <taxon>Incirrata</taxon>
        <taxon>Octopodidae</taxon>
        <taxon>Octopus</taxon>
    </lineage>
</organism>
<sequence>MMTGSGRHVLPFKGKVQGTDIKAGLVGLKISISKKKKKDARSFNFSFCRLYKRLLIYKLFLI</sequence>